<keyword evidence="3" id="KW-0813">Transport</keyword>
<evidence type="ECO:0000256" key="10">
    <source>
        <dbReference type="SAM" id="SignalP"/>
    </source>
</evidence>
<evidence type="ECO:0000313" key="11">
    <source>
        <dbReference type="EMBL" id="TWT81343.1"/>
    </source>
</evidence>
<protein>
    <submittedName>
        <fullName evidence="11">Outer membrane efflux protein</fullName>
    </submittedName>
</protein>
<proteinExistence type="inferred from homology"/>
<keyword evidence="10" id="KW-0732">Signal</keyword>
<dbReference type="AlphaFoldDB" id="A0A5C5Z468"/>
<feature type="compositionally biased region" description="Basic and acidic residues" evidence="9">
    <location>
        <begin position="81"/>
        <end position="92"/>
    </location>
</feature>
<evidence type="ECO:0000256" key="4">
    <source>
        <dbReference type="ARBA" id="ARBA00022452"/>
    </source>
</evidence>
<keyword evidence="7" id="KW-0998">Cell outer membrane</keyword>
<dbReference type="RefSeq" id="WP_146397226.1">
    <property type="nucleotide sequence ID" value="NZ_SJPJ01000001.1"/>
</dbReference>
<dbReference type="InterPro" id="IPR003423">
    <property type="entry name" value="OMP_efflux"/>
</dbReference>
<name>A0A5C5Z468_9BACT</name>
<reference evidence="11 12" key="1">
    <citation type="submission" date="2019-02" db="EMBL/GenBank/DDBJ databases">
        <title>Deep-cultivation of Planctomycetes and their phenomic and genomic characterization uncovers novel biology.</title>
        <authorList>
            <person name="Wiegand S."/>
            <person name="Jogler M."/>
            <person name="Boedeker C."/>
            <person name="Pinto D."/>
            <person name="Vollmers J."/>
            <person name="Rivas-Marin E."/>
            <person name="Kohn T."/>
            <person name="Peeters S.H."/>
            <person name="Heuer A."/>
            <person name="Rast P."/>
            <person name="Oberbeckmann S."/>
            <person name="Bunk B."/>
            <person name="Jeske O."/>
            <person name="Meyerdierks A."/>
            <person name="Storesund J.E."/>
            <person name="Kallscheuer N."/>
            <person name="Luecker S."/>
            <person name="Lage O.M."/>
            <person name="Pohl T."/>
            <person name="Merkel B.J."/>
            <person name="Hornburger P."/>
            <person name="Mueller R.-W."/>
            <person name="Bruemmer F."/>
            <person name="Labrenz M."/>
            <person name="Spormann A.M."/>
            <person name="Op Den Camp H."/>
            <person name="Overmann J."/>
            <person name="Amann R."/>
            <person name="Jetten M.S.M."/>
            <person name="Mascher T."/>
            <person name="Medema M.H."/>
            <person name="Devos D.P."/>
            <person name="Kaster A.-K."/>
            <person name="Ovreas L."/>
            <person name="Rohde M."/>
            <person name="Galperin M.Y."/>
            <person name="Jogler C."/>
        </authorList>
    </citation>
    <scope>NUCLEOTIDE SEQUENCE [LARGE SCALE GENOMIC DNA]</scope>
    <source>
        <strain evidence="11 12">CA13</strain>
    </source>
</reference>
<dbReference type="PANTHER" id="PTHR30026:SF20">
    <property type="entry name" value="OUTER MEMBRANE PROTEIN TOLC"/>
    <property type="match status" value="1"/>
</dbReference>
<dbReference type="GO" id="GO:0015562">
    <property type="term" value="F:efflux transmembrane transporter activity"/>
    <property type="evidence" value="ECO:0007669"/>
    <property type="project" value="InterPro"/>
</dbReference>
<dbReference type="GO" id="GO:0015288">
    <property type="term" value="F:porin activity"/>
    <property type="evidence" value="ECO:0007669"/>
    <property type="project" value="TreeGrafter"/>
</dbReference>
<comment type="subcellular location">
    <subcellularLocation>
        <location evidence="1">Cell outer membrane</location>
    </subcellularLocation>
</comment>
<feature type="coiled-coil region" evidence="8">
    <location>
        <begin position="442"/>
        <end position="505"/>
    </location>
</feature>
<evidence type="ECO:0000256" key="3">
    <source>
        <dbReference type="ARBA" id="ARBA00022448"/>
    </source>
</evidence>
<dbReference type="Pfam" id="PF02321">
    <property type="entry name" value="OEP"/>
    <property type="match status" value="2"/>
</dbReference>
<dbReference type="Gene3D" id="1.20.1600.10">
    <property type="entry name" value="Outer membrane efflux proteins (OEP)"/>
    <property type="match status" value="1"/>
</dbReference>
<gene>
    <name evidence="11" type="ORF">CA13_27950</name>
</gene>
<feature type="chain" id="PRO_5023151550" evidence="10">
    <location>
        <begin position="21"/>
        <end position="547"/>
    </location>
</feature>
<dbReference type="GO" id="GO:0009279">
    <property type="term" value="C:cell outer membrane"/>
    <property type="evidence" value="ECO:0007669"/>
    <property type="project" value="UniProtKB-SubCell"/>
</dbReference>
<organism evidence="11 12">
    <name type="scientific">Novipirellula herctigrandis</name>
    <dbReference type="NCBI Taxonomy" id="2527986"/>
    <lineage>
        <taxon>Bacteria</taxon>
        <taxon>Pseudomonadati</taxon>
        <taxon>Planctomycetota</taxon>
        <taxon>Planctomycetia</taxon>
        <taxon>Pirellulales</taxon>
        <taxon>Pirellulaceae</taxon>
        <taxon>Novipirellula</taxon>
    </lineage>
</organism>
<dbReference type="GO" id="GO:1990281">
    <property type="term" value="C:efflux pump complex"/>
    <property type="evidence" value="ECO:0007669"/>
    <property type="project" value="TreeGrafter"/>
</dbReference>
<keyword evidence="6" id="KW-0472">Membrane</keyword>
<dbReference type="Proteomes" id="UP000315010">
    <property type="component" value="Unassembled WGS sequence"/>
</dbReference>
<evidence type="ECO:0000256" key="2">
    <source>
        <dbReference type="ARBA" id="ARBA00007613"/>
    </source>
</evidence>
<comment type="caution">
    <text evidence="11">The sequence shown here is derived from an EMBL/GenBank/DDBJ whole genome shotgun (WGS) entry which is preliminary data.</text>
</comment>
<dbReference type="EMBL" id="SJPJ01000001">
    <property type="protein sequence ID" value="TWT81343.1"/>
    <property type="molecule type" value="Genomic_DNA"/>
</dbReference>
<feature type="signal peptide" evidence="10">
    <location>
        <begin position="1"/>
        <end position="20"/>
    </location>
</feature>
<evidence type="ECO:0000256" key="6">
    <source>
        <dbReference type="ARBA" id="ARBA00023136"/>
    </source>
</evidence>
<evidence type="ECO:0000256" key="5">
    <source>
        <dbReference type="ARBA" id="ARBA00022692"/>
    </source>
</evidence>
<dbReference type="PANTHER" id="PTHR30026">
    <property type="entry name" value="OUTER MEMBRANE PROTEIN TOLC"/>
    <property type="match status" value="1"/>
</dbReference>
<evidence type="ECO:0000256" key="8">
    <source>
        <dbReference type="SAM" id="Coils"/>
    </source>
</evidence>
<evidence type="ECO:0000256" key="9">
    <source>
        <dbReference type="SAM" id="MobiDB-lite"/>
    </source>
</evidence>
<evidence type="ECO:0000256" key="1">
    <source>
        <dbReference type="ARBA" id="ARBA00004442"/>
    </source>
</evidence>
<comment type="similarity">
    <text evidence="2">Belongs to the outer membrane factor (OMF) (TC 1.B.17) family.</text>
</comment>
<keyword evidence="5" id="KW-0812">Transmembrane</keyword>
<accession>A0A5C5Z468</accession>
<evidence type="ECO:0000313" key="12">
    <source>
        <dbReference type="Proteomes" id="UP000315010"/>
    </source>
</evidence>
<keyword evidence="8" id="KW-0175">Coiled coil</keyword>
<dbReference type="OrthoDB" id="6395775at2"/>
<dbReference type="InterPro" id="IPR051906">
    <property type="entry name" value="TolC-like"/>
</dbReference>
<sequence precursor="true">MHPRNQIALAVLLVSSIGCAGSDAHRMANTSTVNSPSATIQQQSDDGYYSELPLPVSLVAFADEDDDFAENELEEVSSDVKTVDDEKEKESDSELDYDLELNDADSAGEQELMPVLIDTIEFASSGGESLQEAWAMAVTVDQKLQSKANVTGAAVYAHEAAKSARNPSLRTFNSYTALDRTPGIGVNIPGLSSLGFSSLPIGEKDFFSSATLASIPLYTSGRISSTINSTCANVHASRFDQRSEMHDLKMEVAQAYVNVLKAEKLVEVVRISVNTLEEHLVDVQDLFDEGVVANSDVLAVKTLLSDARDKYLRATNGLDLASAAYNRFVGRPLDAPVSLTELMNSQPASSEFVSPGLPIEAGPDELVAIASAQRSELQAVAHKSNALRHQAKRELAALGPQVGAAGGFSFLENENLTHQGFWSASLLAEWTIFDGGVARNKAASLRQQASALARLKRDLESRIALQVRQAWLNLQNATDRINVTEKSVEQAEENLKVALDRYRKEVGTNTEVLDAQTLLVQSRNNYYAANYDAALARVMLDRATGSL</sequence>
<feature type="region of interest" description="Disordered" evidence="9">
    <location>
        <begin position="73"/>
        <end position="95"/>
    </location>
</feature>
<dbReference type="SUPFAM" id="SSF56954">
    <property type="entry name" value="Outer membrane efflux proteins (OEP)"/>
    <property type="match status" value="1"/>
</dbReference>
<evidence type="ECO:0000256" key="7">
    <source>
        <dbReference type="ARBA" id="ARBA00023237"/>
    </source>
</evidence>
<keyword evidence="4" id="KW-1134">Transmembrane beta strand</keyword>
<keyword evidence="12" id="KW-1185">Reference proteome</keyword>